<dbReference type="PROSITE" id="PS50835">
    <property type="entry name" value="IG_LIKE"/>
    <property type="match status" value="1"/>
</dbReference>
<dbReference type="GO" id="GO:0042101">
    <property type="term" value="C:T cell receptor complex"/>
    <property type="evidence" value="ECO:0007669"/>
    <property type="project" value="UniProtKB-KW"/>
</dbReference>
<dbReference type="Gene3D" id="2.60.40.10">
    <property type="entry name" value="Immunoglobulins"/>
    <property type="match status" value="1"/>
</dbReference>
<evidence type="ECO:0000256" key="1">
    <source>
        <dbReference type="ARBA" id="ARBA00022729"/>
    </source>
</evidence>
<dbReference type="Ensembl" id="ENSMMDT00005002955.1">
    <property type="protein sequence ID" value="ENSMMDP00005002898.1"/>
    <property type="gene ID" value="ENSMMDG00005001599.1"/>
</dbReference>
<keyword evidence="5" id="KW-0391">Immunity</keyword>
<evidence type="ECO:0000256" key="2">
    <source>
        <dbReference type="ARBA" id="ARBA00023130"/>
    </source>
</evidence>
<reference evidence="7" key="2">
    <citation type="submission" date="2025-08" db="UniProtKB">
        <authorList>
            <consortium name="Ensembl"/>
        </authorList>
    </citation>
    <scope>IDENTIFICATION</scope>
</reference>
<keyword evidence="1" id="KW-0732">Signal</keyword>
<dbReference type="SMART" id="SM00409">
    <property type="entry name" value="IG"/>
    <property type="match status" value="1"/>
</dbReference>
<dbReference type="GO" id="GO:0002250">
    <property type="term" value="P:adaptive immune response"/>
    <property type="evidence" value="ECO:0007669"/>
    <property type="project" value="UniProtKB-KW"/>
</dbReference>
<sequence length="244" mass="27641">PVPHCSAVTEMNPIYFSAMASGNSINPEAPEEHVVEGGNITFTCKYDGNIYNIQWYRQYPRSRPEFLLYITEGGSVHEAVPGFSAHINKHEKRVSMEIPSTAVTHSALYYCAVRPTVTGNTQSLYKNLTARRFWYSTTVKTTKSMCFTDVASDLRNNRDADKVSILVVRCKCFPLVLLLHIREKIFLSLWVIMCQGSMSSLLITSLSVIRDSDLNINFDIKEVSIIYGILYRLPVSYSVDFETL</sequence>
<dbReference type="PANTHER" id="PTHR19367">
    <property type="entry name" value="T-CELL RECEPTOR ALPHA CHAIN V REGION"/>
    <property type="match status" value="1"/>
</dbReference>
<dbReference type="SMART" id="SM00406">
    <property type="entry name" value="IGv"/>
    <property type="match status" value="1"/>
</dbReference>
<reference evidence="7" key="3">
    <citation type="submission" date="2025-09" db="UniProtKB">
        <authorList>
            <consortium name="Ensembl"/>
        </authorList>
    </citation>
    <scope>IDENTIFICATION</scope>
</reference>
<dbReference type="GeneTree" id="ENSGT00940000177057"/>
<dbReference type="SUPFAM" id="SSF48726">
    <property type="entry name" value="Immunoglobulin"/>
    <property type="match status" value="1"/>
</dbReference>
<dbReference type="InterPro" id="IPR013106">
    <property type="entry name" value="Ig_V-set"/>
</dbReference>
<evidence type="ECO:0000256" key="4">
    <source>
        <dbReference type="ARBA" id="ARBA00023319"/>
    </source>
</evidence>
<dbReference type="InterPro" id="IPR013783">
    <property type="entry name" value="Ig-like_fold"/>
</dbReference>
<evidence type="ECO:0000313" key="7">
    <source>
        <dbReference type="Ensembl" id="ENSMMDP00005002898.1"/>
    </source>
</evidence>
<organism evidence="7 8">
    <name type="scientific">Myripristis murdjan</name>
    <name type="common">pinecone soldierfish</name>
    <dbReference type="NCBI Taxonomy" id="586833"/>
    <lineage>
        <taxon>Eukaryota</taxon>
        <taxon>Metazoa</taxon>
        <taxon>Chordata</taxon>
        <taxon>Craniata</taxon>
        <taxon>Vertebrata</taxon>
        <taxon>Euteleostomi</taxon>
        <taxon>Actinopterygii</taxon>
        <taxon>Neopterygii</taxon>
        <taxon>Teleostei</taxon>
        <taxon>Neoteleostei</taxon>
        <taxon>Acanthomorphata</taxon>
        <taxon>Holocentriformes</taxon>
        <taxon>Holocentridae</taxon>
        <taxon>Myripristis</taxon>
    </lineage>
</organism>
<dbReference type="Pfam" id="PF07686">
    <property type="entry name" value="V-set"/>
    <property type="match status" value="1"/>
</dbReference>
<evidence type="ECO:0000259" key="6">
    <source>
        <dbReference type="PROSITE" id="PS50835"/>
    </source>
</evidence>
<feature type="domain" description="Ig-like" evidence="6">
    <location>
        <begin position="27"/>
        <end position="129"/>
    </location>
</feature>
<reference evidence="7" key="1">
    <citation type="submission" date="2019-06" db="EMBL/GenBank/DDBJ databases">
        <authorList>
            <consortium name="Wellcome Sanger Institute Data Sharing"/>
        </authorList>
    </citation>
    <scope>NUCLEOTIDE SEQUENCE [LARGE SCALE GENOMIC DNA]</scope>
</reference>
<keyword evidence="3" id="KW-0675">Receptor</keyword>
<evidence type="ECO:0000256" key="5">
    <source>
        <dbReference type="ARBA" id="ARBA00043266"/>
    </source>
</evidence>
<evidence type="ECO:0000313" key="8">
    <source>
        <dbReference type="Proteomes" id="UP000472263"/>
    </source>
</evidence>
<evidence type="ECO:0000256" key="3">
    <source>
        <dbReference type="ARBA" id="ARBA00023170"/>
    </source>
</evidence>
<dbReference type="PANTHER" id="PTHR19367:SF18">
    <property type="entry name" value="T CELL RECEPTOR ALPHA VARIABLE 16"/>
    <property type="match status" value="1"/>
</dbReference>
<protein>
    <recommendedName>
        <fullName evidence="6">Ig-like domain-containing protein</fullName>
    </recommendedName>
</protein>
<dbReference type="AlphaFoldDB" id="A0A667WMP4"/>
<keyword evidence="4" id="KW-0393">Immunoglobulin domain</keyword>
<proteinExistence type="predicted"/>
<name>A0A667WMP4_9TELE</name>
<dbReference type="InterPro" id="IPR003599">
    <property type="entry name" value="Ig_sub"/>
</dbReference>
<dbReference type="InterPro" id="IPR036179">
    <property type="entry name" value="Ig-like_dom_sf"/>
</dbReference>
<accession>A0A667WMP4</accession>
<keyword evidence="8" id="KW-1185">Reference proteome</keyword>
<keyword evidence="2" id="KW-1064">Adaptive immunity</keyword>
<dbReference type="InParanoid" id="A0A667WMP4"/>
<keyword evidence="5" id="KW-1279">T cell receptor</keyword>
<dbReference type="Proteomes" id="UP000472263">
    <property type="component" value="Chromosome 17"/>
</dbReference>
<dbReference type="InterPro" id="IPR007110">
    <property type="entry name" value="Ig-like_dom"/>
</dbReference>
<dbReference type="InterPro" id="IPR051287">
    <property type="entry name" value="TCR_variable_region"/>
</dbReference>